<organism evidence="3 4">
    <name type="scientific">Sporosarcina newyorkensis</name>
    <dbReference type="NCBI Taxonomy" id="759851"/>
    <lineage>
        <taxon>Bacteria</taxon>
        <taxon>Bacillati</taxon>
        <taxon>Bacillota</taxon>
        <taxon>Bacilli</taxon>
        <taxon>Bacillales</taxon>
        <taxon>Caryophanaceae</taxon>
        <taxon>Sporosarcina</taxon>
    </lineage>
</organism>
<dbReference type="InterPro" id="IPR029100">
    <property type="entry name" value="Ntox50"/>
</dbReference>
<evidence type="ECO:0000259" key="2">
    <source>
        <dbReference type="Pfam" id="PF15542"/>
    </source>
</evidence>
<keyword evidence="1" id="KW-0732">Signal</keyword>
<accession>A0A1T4XR74</accession>
<evidence type="ECO:0000313" key="4">
    <source>
        <dbReference type="Proteomes" id="UP000190042"/>
    </source>
</evidence>
<dbReference type="Pfam" id="PF15542">
    <property type="entry name" value="Ntox50"/>
    <property type="match status" value="1"/>
</dbReference>
<dbReference type="EMBL" id="FUYJ01000001">
    <property type="protein sequence ID" value="SKA92066.1"/>
    <property type="molecule type" value="Genomic_DNA"/>
</dbReference>
<gene>
    <name evidence="3" type="ORF">SAMN04244570_1239</name>
</gene>
<dbReference type="RefSeq" id="WP_078816903.1">
    <property type="nucleotide sequence ID" value="NZ_FUYJ01000001.1"/>
</dbReference>
<dbReference type="AlphaFoldDB" id="A0A1T4XR74"/>
<dbReference type="Proteomes" id="UP000190042">
    <property type="component" value="Unassembled WGS sequence"/>
</dbReference>
<feature type="chain" id="PRO_5012142908" evidence="1">
    <location>
        <begin position="33"/>
        <end position="176"/>
    </location>
</feature>
<feature type="signal peptide" evidence="1">
    <location>
        <begin position="1"/>
        <end position="32"/>
    </location>
</feature>
<evidence type="ECO:0000256" key="1">
    <source>
        <dbReference type="SAM" id="SignalP"/>
    </source>
</evidence>
<keyword evidence="4" id="KW-1185">Reference proteome</keyword>
<protein>
    <submittedName>
        <fullName evidence="3">Toxin 50</fullName>
    </submittedName>
</protein>
<sequence>MIRISKKYLKPFVLLLSFTLFLNMISPSIALAQTTASDQKPIENLQYDENGFEVQPMFLGLIARVVIQGGSRLLKVFRGNSLVTTHKLIIHSGKQGKHIIGHSNFIPGRSVLRADANALLKSYAGKGKMINENKERVDLGKSIGDYYNPTTKHYHPTNQGIIHYSKTGAYIVPAAP</sequence>
<name>A0A1T4XR74_9BACL</name>
<reference evidence="4" key="1">
    <citation type="submission" date="2017-02" db="EMBL/GenBank/DDBJ databases">
        <authorList>
            <person name="Varghese N."/>
            <person name="Submissions S."/>
        </authorList>
    </citation>
    <scope>NUCLEOTIDE SEQUENCE [LARGE SCALE GENOMIC DNA]</scope>
    <source>
        <strain evidence="4">DSM 23966</strain>
    </source>
</reference>
<feature type="domain" description="Bacterial toxin 50" evidence="2">
    <location>
        <begin position="90"/>
        <end position="173"/>
    </location>
</feature>
<proteinExistence type="predicted"/>
<evidence type="ECO:0000313" key="3">
    <source>
        <dbReference type="EMBL" id="SKA92066.1"/>
    </source>
</evidence>